<protein>
    <recommendedName>
        <fullName evidence="2">Universal stress protein</fullName>
    </recommendedName>
</protein>
<dbReference type="InterPro" id="IPR006016">
    <property type="entry name" value="UspA"/>
</dbReference>
<dbReference type="CDD" id="cd00293">
    <property type="entry name" value="USP-like"/>
    <property type="match status" value="1"/>
</dbReference>
<name>A0A2T4U6N4_9BACI</name>
<dbReference type="PANTHER" id="PTHR46268:SF6">
    <property type="entry name" value="UNIVERSAL STRESS PROTEIN UP12"/>
    <property type="match status" value="1"/>
</dbReference>
<gene>
    <name evidence="4" type="ORF">C6Y45_07695</name>
</gene>
<comment type="subcellular location">
    <subcellularLocation>
        <location evidence="2">Cytoplasm</location>
    </subcellularLocation>
</comment>
<reference evidence="4 5" key="1">
    <citation type="submission" date="2018-03" db="EMBL/GenBank/DDBJ databases">
        <title>Alkalicoccus saliphilus sp. nov., isolated from a mineral pool.</title>
        <authorList>
            <person name="Zhao B."/>
        </authorList>
    </citation>
    <scope>NUCLEOTIDE SEQUENCE [LARGE SCALE GENOMIC DNA]</scope>
    <source>
        <strain evidence="4 5">6AG</strain>
    </source>
</reference>
<evidence type="ECO:0000313" key="4">
    <source>
        <dbReference type="EMBL" id="PTL39056.1"/>
    </source>
</evidence>
<evidence type="ECO:0000256" key="1">
    <source>
        <dbReference type="ARBA" id="ARBA00008791"/>
    </source>
</evidence>
<dbReference type="Proteomes" id="UP000240509">
    <property type="component" value="Unassembled WGS sequence"/>
</dbReference>
<dbReference type="SUPFAM" id="SSF52402">
    <property type="entry name" value="Adenine nucleotide alpha hydrolases-like"/>
    <property type="match status" value="1"/>
</dbReference>
<dbReference type="EMBL" id="PZJJ01000010">
    <property type="protein sequence ID" value="PTL39056.1"/>
    <property type="molecule type" value="Genomic_DNA"/>
</dbReference>
<dbReference type="AlphaFoldDB" id="A0A2T4U6N4"/>
<organism evidence="4 5">
    <name type="scientific">Alkalicoccus saliphilus</name>
    <dbReference type="NCBI Taxonomy" id="200989"/>
    <lineage>
        <taxon>Bacteria</taxon>
        <taxon>Bacillati</taxon>
        <taxon>Bacillota</taxon>
        <taxon>Bacilli</taxon>
        <taxon>Bacillales</taxon>
        <taxon>Bacillaceae</taxon>
        <taxon>Alkalicoccus</taxon>
    </lineage>
</organism>
<evidence type="ECO:0000259" key="3">
    <source>
        <dbReference type="Pfam" id="PF00582"/>
    </source>
</evidence>
<keyword evidence="5" id="KW-1185">Reference proteome</keyword>
<dbReference type="InterPro" id="IPR014729">
    <property type="entry name" value="Rossmann-like_a/b/a_fold"/>
</dbReference>
<dbReference type="Gene3D" id="3.40.50.620">
    <property type="entry name" value="HUPs"/>
    <property type="match status" value="1"/>
</dbReference>
<evidence type="ECO:0000256" key="2">
    <source>
        <dbReference type="PIRNR" id="PIRNR006276"/>
    </source>
</evidence>
<dbReference type="PANTHER" id="PTHR46268">
    <property type="entry name" value="STRESS RESPONSE PROTEIN NHAX"/>
    <property type="match status" value="1"/>
</dbReference>
<sequence length="150" mass="16612">MTVRYNTILAAVDGSDVSKRAFRKAILLAKDHNARLLLVHIIETRTTVTMGHFNQTILQDNEKSAIAMLHEYKELAKKEGVKDVKEILDHGSPKVKIAKDVAKQHHVDLIVAGATGLNAVEHFLIGSVSEQITRHAACDVLIVRTETKDN</sequence>
<dbReference type="PRINTS" id="PR01438">
    <property type="entry name" value="UNVRSLSTRESS"/>
</dbReference>
<keyword evidence="2" id="KW-0963">Cytoplasm</keyword>
<comment type="similarity">
    <text evidence="1 2">Belongs to the universal stress protein A family.</text>
</comment>
<dbReference type="Pfam" id="PF00582">
    <property type="entry name" value="Usp"/>
    <property type="match status" value="1"/>
</dbReference>
<dbReference type="GO" id="GO:0005737">
    <property type="term" value="C:cytoplasm"/>
    <property type="evidence" value="ECO:0007669"/>
    <property type="project" value="UniProtKB-SubCell"/>
</dbReference>
<feature type="domain" description="UspA" evidence="3">
    <location>
        <begin position="5"/>
        <end position="144"/>
    </location>
</feature>
<evidence type="ECO:0000313" key="5">
    <source>
        <dbReference type="Proteomes" id="UP000240509"/>
    </source>
</evidence>
<proteinExistence type="inferred from homology"/>
<dbReference type="PIRSF" id="PIRSF006276">
    <property type="entry name" value="UspA"/>
    <property type="match status" value="1"/>
</dbReference>
<dbReference type="InterPro" id="IPR006015">
    <property type="entry name" value="Universal_stress_UspA"/>
</dbReference>
<dbReference type="OrthoDB" id="9789668at2"/>
<dbReference type="RefSeq" id="WP_107584657.1">
    <property type="nucleotide sequence ID" value="NZ_PZJJ01000010.1"/>
</dbReference>
<accession>A0A2T4U6N4</accession>
<comment type="caution">
    <text evidence="4">The sequence shown here is derived from an EMBL/GenBank/DDBJ whole genome shotgun (WGS) entry which is preliminary data.</text>
</comment>